<proteinExistence type="predicted"/>
<keyword evidence="2" id="KW-1185">Reference proteome</keyword>
<reference evidence="1 2" key="1">
    <citation type="journal article" date="2018" name="Sci. Rep.">
        <title>Comparative analysis of the Pocillopora damicornis genome highlights role of immune system in coral evolution.</title>
        <authorList>
            <person name="Cunning R."/>
            <person name="Bay R.A."/>
            <person name="Gillette P."/>
            <person name="Baker A.C."/>
            <person name="Traylor-Knowles N."/>
        </authorList>
    </citation>
    <scope>NUCLEOTIDE SEQUENCE [LARGE SCALE GENOMIC DNA]</scope>
    <source>
        <strain evidence="1">RSMAS</strain>
        <tissue evidence="1">Whole animal</tissue>
    </source>
</reference>
<accession>A0A3M6TEF9</accession>
<name>A0A3M6TEF9_POCDA</name>
<evidence type="ECO:0000313" key="2">
    <source>
        <dbReference type="Proteomes" id="UP000275408"/>
    </source>
</evidence>
<feature type="non-terminal residue" evidence="1">
    <location>
        <position position="1"/>
    </location>
</feature>
<comment type="caution">
    <text evidence="1">The sequence shown here is derived from an EMBL/GenBank/DDBJ whole genome shotgun (WGS) entry which is preliminary data.</text>
</comment>
<protein>
    <submittedName>
        <fullName evidence="1">Uncharacterized protein</fullName>
    </submittedName>
</protein>
<organism evidence="1 2">
    <name type="scientific">Pocillopora damicornis</name>
    <name type="common">Cauliflower coral</name>
    <name type="synonym">Millepora damicornis</name>
    <dbReference type="NCBI Taxonomy" id="46731"/>
    <lineage>
        <taxon>Eukaryota</taxon>
        <taxon>Metazoa</taxon>
        <taxon>Cnidaria</taxon>
        <taxon>Anthozoa</taxon>
        <taxon>Hexacorallia</taxon>
        <taxon>Scleractinia</taxon>
        <taxon>Astrocoeniina</taxon>
        <taxon>Pocilloporidae</taxon>
        <taxon>Pocillopora</taxon>
    </lineage>
</organism>
<sequence>YVVLNPSTRALYLEEDKIHIASTNHFIIADHECSQSLLESFQCPDVFIHFWCFKVCIFWLVTFSSLNRYFLTCWFWGISHEIHKIRFCLQQAASLSVKVFFHNLFDGLFEPIFILLIREAVGNDSVTLVLPKVKKNCGSGRYLRCHSKHALFKKNQLKKINHLLQLCRESPLGVKVATTNGTEDLVDRSICGQSTVQDGELTFKAAWNVIAASSWLNHSCHELNVNYAGEITGFVKTVKTFHLHYLSNDFIGNLK</sequence>
<gene>
    <name evidence="1" type="ORF">pdam_00003989</name>
</gene>
<dbReference type="Proteomes" id="UP000275408">
    <property type="component" value="Unassembled WGS sequence"/>
</dbReference>
<dbReference type="AlphaFoldDB" id="A0A3M6TEF9"/>
<evidence type="ECO:0000313" key="1">
    <source>
        <dbReference type="EMBL" id="RMX39604.1"/>
    </source>
</evidence>
<dbReference type="EMBL" id="RCHS01003794">
    <property type="protein sequence ID" value="RMX39604.1"/>
    <property type="molecule type" value="Genomic_DNA"/>
</dbReference>
<feature type="non-terminal residue" evidence="1">
    <location>
        <position position="255"/>
    </location>
</feature>